<dbReference type="GO" id="GO:0006352">
    <property type="term" value="P:DNA-templated transcription initiation"/>
    <property type="evidence" value="ECO:0007669"/>
    <property type="project" value="InterPro"/>
</dbReference>
<reference evidence="5 6" key="1">
    <citation type="submission" date="2019-03" db="EMBL/GenBank/DDBJ databases">
        <title>Genomic Encyclopedia of Type Strains, Phase IV (KMG-IV): sequencing the most valuable type-strain genomes for metagenomic binning, comparative biology and taxonomic classification.</title>
        <authorList>
            <person name="Goeker M."/>
        </authorList>
    </citation>
    <scope>NUCLEOTIDE SEQUENCE [LARGE SCALE GENOMIC DNA]</scope>
    <source>
        <strain evidence="5 6">DSM 21944</strain>
    </source>
</reference>
<feature type="domain" description="RNA polymerase sigma-70 ECF-like HTH" evidence="4">
    <location>
        <begin position="20"/>
        <end position="184"/>
    </location>
</feature>
<dbReference type="Gene3D" id="1.10.10.10">
    <property type="entry name" value="Winged helix-like DNA-binding domain superfamily/Winged helix DNA-binding domain"/>
    <property type="match status" value="1"/>
</dbReference>
<dbReference type="SUPFAM" id="SSF88659">
    <property type="entry name" value="Sigma3 and sigma4 domains of RNA polymerase sigma factors"/>
    <property type="match status" value="1"/>
</dbReference>
<evidence type="ECO:0000313" key="5">
    <source>
        <dbReference type="EMBL" id="TCS94340.1"/>
    </source>
</evidence>
<dbReference type="RefSeq" id="WP_164483849.1">
    <property type="nucleotide sequence ID" value="NZ_JBHLWF010000021.1"/>
</dbReference>
<dbReference type="InterPro" id="IPR013324">
    <property type="entry name" value="RNA_pol_sigma_r3/r4-like"/>
</dbReference>
<dbReference type="NCBIfam" id="TIGR02937">
    <property type="entry name" value="sigma70-ECF"/>
    <property type="match status" value="1"/>
</dbReference>
<evidence type="ECO:0000259" key="4">
    <source>
        <dbReference type="Pfam" id="PF07638"/>
    </source>
</evidence>
<sequence length="185" mass="20520">MAMAEDKDRNEGEAAALAPDTANALFASVYDRLKAMAGKRLAGQADGTLQTTALVHELYLRMLGSGEKQFAHPAQFFTYASRAMRHLLVDRARDRLRLRAGGDWQRVTLSGIDQQLAIDSAEKAIALDEALARLEAQDARAARVVELLYFAGLTLEQTAEVLGVVRRTVDRDWRFARAFLKTNLD</sequence>
<evidence type="ECO:0000313" key="6">
    <source>
        <dbReference type="Proteomes" id="UP000294599"/>
    </source>
</evidence>
<dbReference type="PANTHER" id="PTHR43133">
    <property type="entry name" value="RNA POLYMERASE ECF-TYPE SIGMA FACTO"/>
    <property type="match status" value="1"/>
</dbReference>
<dbReference type="AlphaFoldDB" id="A0A4R3L662"/>
<dbReference type="InterPro" id="IPR014284">
    <property type="entry name" value="RNA_pol_sigma-70_dom"/>
</dbReference>
<keyword evidence="2" id="KW-0731">Sigma factor</keyword>
<dbReference type="Pfam" id="PF07638">
    <property type="entry name" value="Sigma70_ECF"/>
    <property type="match status" value="1"/>
</dbReference>
<gene>
    <name evidence="5" type="ORF">EDC25_12310</name>
</gene>
<dbReference type="InterPro" id="IPR036388">
    <property type="entry name" value="WH-like_DNA-bd_sf"/>
</dbReference>
<dbReference type="InterPro" id="IPR011517">
    <property type="entry name" value="RNA_pol_sigma70_ECF-like"/>
</dbReference>
<accession>A0A4R3L662</accession>
<keyword evidence="1" id="KW-0805">Transcription regulation</keyword>
<evidence type="ECO:0000256" key="2">
    <source>
        <dbReference type="ARBA" id="ARBA00023082"/>
    </source>
</evidence>
<dbReference type="InterPro" id="IPR053812">
    <property type="entry name" value="HTH_Sigma70_ECF-like"/>
</dbReference>
<dbReference type="EMBL" id="SMAF01000023">
    <property type="protein sequence ID" value="TCS94340.1"/>
    <property type="molecule type" value="Genomic_DNA"/>
</dbReference>
<keyword evidence="6" id="KW-1185">Reference proteome</keyword>
<name>A0A4R3L662_9GAMM</name>
<proteinExistence type="predicted"/>
<organism evidence="5 6">
    <name type="scientific">Pseudofulvimonas gallinarii</name>
    <dbReference type="NCBI Taxonomy" id="634155"/>
    <lineage>
        <taxon>Bacteria</taxon>
        <taxon>Pseudomonadati</taxon>
        <taxon>Pseudomonadota</taxon>
        <taxon>Gammaproteobacteria</taxon>
        <taxon>Lysobacterales</taxon>
        <taxon>Rhodanobacteraceae</taxon>
        <taxon>Pseudofulvimonas</taxon>
    </lineage>
</organism>
<dbReference type="InterPro" id="IPR039425">
    <property type="entry name" value="RNA_pol_sigma-70-like"/>
</dbReference>
<dbReference type="Proteomes" id="UP000294599">
    <property type="component" value="Unassembled WGS sequence"/>
</dbReference>
<dbReference type="GO" id="GO:0016987">
    <property type="term" value="F:sigma factor activity"/>
    <property type="evidence" value="ECO:0007669"/>
    <property type="project" value="UniProtKB-KW"/>
</dbReference>
<keyword evidence="3" id="KW-0804">Transcription</keyword>
<protein>
    <submittedName>
        <fullName evidence="5">RNA polymerase sigma factor (TIGR02999 family)</fullName>
    </submittedName>
</protein>
<dbReference type="PANTHER" id="PTHR43133:SF39">
    <property type="entry name" value="SIMILAR TO RNA POLYMERASE SIGMA-E FACTOR"/>
    <property type="match status" value="1"/>
</dbReference>
<dbReference type="NCBIfam" id="TIGR02999">
    <property type="entry name" value="Sig-70_X6"/>
    <property type="match status" value="1"/>
</dbReference>
<comment type="caution">
    <text evidence="5">The sequence shown here is derived from an EMBL/GenBank/DDBJ whole genome shotgun (WGS) entry which is preliminary data.</text>
</comment>
<evidence type="ECO:0000256" key="3">
    <source>
        <dbReference type="ARBA" id="ARBA00023163"/>
    </source>
</evidence>
<evidence type="ECO:0000256" key="1">
    <source>
        <dbReference type="ARBA" id="ARBA00023015"/>
    </source>
</evidence>